<dbReference type="AlphaFoldDB" id="A0A7Y9JWJ5"/>
<evidence type="ECO:0000256" key="3">
    <source>
        <dbReference type="ARBA" id="ARBA00022692"/>
    </source>
</evidence>
<sequence length="116" mass="12931">MGLVYLTCLLVSLGCMALMDRRWRLFVWRDRRRALVVLAVGVGFFLVWDVVGIATGIFFRGHGSHLMTGVLIGPELPLEEVFFLVLLCWSTMLAVAGAHRVLTGDRRAAASEAVRR</sequence>
<protein>
    <submittedName>
        <fullName evidence="9 10">Lycopene cyclase</fullName>
    </submittedName>
</protein>
<organism evidence="10 11">
    <name type="scientific">Cellulomonas oligotrophica</name>
    <dbReference type="NCBI Taxonomy" id="931536"/>
    <lineage>
        <taxon>Bacteria</taxon>
        <taxon>Bacillati</taxon>
        <taxon>Actinomycetota</taxon>
        <taxon>Actinomycetes</taxon>
        <taxon>Micrococcales</taxon>
        <taxon>Cellulomonadaceae</taxon>
        <taxon>Cellulomonas</taxon>
    </lineage>
</organism>
<dbReference type="Proteomes" id="UP000577956">
    <property type="component" value="Unassembled WGS sequence"/>
</dbReference>
<evidence type="ECO:0000256" key="4">
    <source>
        <dbReference type="ARBA" id="ARBA00022746"/>
    </source>
</evidence>
<feature type="transmembrane region" description="Helical" evidence="8">
    <location>
        <begin position="33"/>
        <end position="60"/>
    </location>
</feature>
<evidence type="ECO:0000313" key="11">
    <source>
        <dbReference type="Proteomes" id="UP000577956"/>
    </source>
</evidence>
<keyword evidence="4" id="KW-0125">Carotenoid biosynthesis</keyword>
<keyword evidence="7" id="KW-0413">Isomerase</keyword>
<evidence type="ECO:0000256" key="2">
    <source>
        <dbReference type="ARBA" id="ARBA00004829"/>
    </source>
</evidence>
<dbReference type="GO" id="GO:0016872">
    <property type="term" value="F:intramolecular lyase activity"/>
    <property type="evidence" value="ECO:0007669"/>
    <property type="project" value="InterPro"/>
</dbReference>
<evidence type="ECO:0000313" key="12">
    <source>
        <dbReference type="Proteomes" id="UP000618382"/>
    </source>
</evidence>
<comment type="subcellular location">
    <subcellularLocation>
        <location evidence="1">Membrane</location>
        <topology evidence="1">Multi-pass membrane protein</topology>
    </subcellularLocation>
</comment>
<keyword evidence="12" id="KW-1185">Reference proteome</keyword>
<accession>A0A7Y9JWJ5</accession>
<dbReference type="GO" id="GO:0016020">
    <property type="term" value="C:membrane"/>
    <property type="evidence" value="ECO:0007669"/>
    <property type="project" value="UniProtKB-SubCell"/>
</dbReference>
<evidence type="ECO:0000256" key="7">
    <source>
        <dbReference type="ARBA" id="ARBA00023235"/>
    </source>
</evidence>
<evidence type="ECO:0000313" key="9">
    <source>
        <dbReference type="EMBL" id="GIG31265.1"/>
    </source>
</evidence>
<dbReference type="RefSeq" id="WP_140457490.1">
    <property type="nucleotide sequence ID" value="NZ_BAABFI010000027.1"/>
</dbReference>
<reference evidence="9 12" key="2">
    <citation type="submission" date="2021-01" db="EMBL/GenBank/DDBJ databases">
        <title>Whole genome shotgun sequence of Cellulomonas oligotrophica NBRC 109435.</title>
        <authorList>
            <person name="Komaki H."/>
            <person name="Tamura T."/>
        </authorList>
    </citation>
    <scope>NUCLEOTIDE SEQUENCE [LARGE SCALE GENOMIC DNA]</scope>
    <source>
        <strain evidence="9 12">NBRC 109435</strain>
    </source>
</reference>
<keyword evidence="6 8" id="KW-0472">Membrane</keyword>
<evidence type="ECO:0000256" key="1">
    <source>
        <dbReference type="ARBA" id="ARBA00004141"/>
    </source>
</evidence>
<dbReference type="Proteomes" id="UP000618382">
    <property type="component" value="Unassembled WGS sequence"/>
</dbReference>
<keyword evidence="5 8" id="KW-1133">Transmembrane helix</keyword>
<dbReference type="GO" id="GO:0016117">
    <property type="term" value="P:carotenoid biosynthetic process"/>
    <property type="evidence" value="ECO:0007669"/>
    <property type="project" value="UniProtKB-KW"/>
</dbReference>
<evidence type="ECO:0000256" key="8">
    <source>
        <dbReference type="SAM" id="Phobius"/>
    </source>
</evidence>
<keyword evidence="3 8" id="KW-0812">Transmembrane</keyword>
<dbReference type="InterPro" id="IPR017825">
    <property type="entry name" value="Lycopene_cyclase_dom"/>
</dbReference>
<gene>
    <name evidence="10" type="ORF">BKA21_001277</name>
    <name evidence="9" type="ORF">Col01nite_04240</name>
</gene>
<dbReference type="NCBIfam" id="TIGR03462">
    <property type="entry name" value="CarR_dom_SF"/>
    <property type="match status" value="1"/>
</dbReference>
<name>A0A7Y9JWJ5_9CELL</name>
<dbReference type="GO" id="GO:0045436">
    <property type="term" value="F:lycopene beta cyclase activity"/>
    <property type="evidence" value="ECO:0007669"/>
    <property type="project" value="UniProtKB-ARBA"/>
</dbReference>
<comment type="pathway">
    <text evidence="2">Carotenoid biosynthesis.</text>
</comment>
<proteinExistence type="predicted"/>
<evidence type="ECO:0000256" key="6">
    <source>
        <dbReference type="ARBA" id="ARBA00023136"/>
    </source>
</evidence>
<dbReference type="EMBL" id="JACCBK010000001">
    <property type="protein sequence ID" value="NYD85728.1"/>
    <property type="molecule type" value="Genomic_DNA"/>
</dbReference>
<dbReference type="EMBL" id="BONN01000001">
    <property type="protein sequence ID" value="GIG31265.1"/>
    <property type="molecule type" value="Genomic_DNA"/>
</dbReference>
<evidence type="ECO:0000313" key="10">
    <source>
        <dbReference type="EMBL" id="NYD85728.1"/>
    </source>
</evidence>
<evidence type="ECO:0000256" key="5">
    <source>
        <dbReference type="ARBA" id="ARBA00022989"/>
    </source>
</evidence>
<comment type="caution">
    <text evidence="10">The sequence shown here is derived from an EMBL/GenBank/DDBJ whole genome shotgun (WGS) entry which is preliminary data.</text>
</comment>
<reference evidence="10 11" key="1">
    <citation type="submission" date="2020-07" db="EMBL/GenBank/DDBJ databases">
        <title>Sequencing the genomes of 1000 actinobacteria strains.</title>
        <authorList>
            <person name="Klenk H.-P."/>
        </authorList>
    </citation>
    <scope>NUCLEOTIDE SEQUENCE [LARGE SCALE GENOMIC DNA]</scope>
    <source>
        <strain evidence="10 11">DSM 24482</strain>
    </source>
</reference>
<feature type="transmembrane region" description="Helical" evidence="8">
    <location>
        <begin position="81"/>
        <end position="102"/>
    </location>
</feature>